<gene>
    <name evidence="2" type="ORF">MYCGRDRAFT_107524</name>
</gene>
<dbReference type="EMBL" id="CM001196">
    <property type="protein sequence ID" value="EGP92086.1"/>
    <property type="molecule type" value="Genomic_DNA"/>
</dbReference>
<evidence type="ECO:0000256" key="1">
    <source>
        <dbReference type="SAM" id="MobiDB-lite"/>
    </source>
</evidence>
<feature type="compositionally biased region" description="Polar residues" evidence="1">
    <location>
        <begin position="138"/>
        <end position="155"/>
    </location>
</feature>
<evidence type="ECO:0000313" key="2">
    <source>
        <dbReference type="EMBL" id="EGP92086.1"/>
    </source>
</evidence>
<sequence length="183" mass="19171">MSTTEAQYQAARRGGSGDNRSPLIGSSAPSYYTASNAATAGSYGNNDPQAQLPASGAYQGATISPRPSGHRATGGITYEEPDLYTSYIGLVPSPDQYGSVSQGYTAVDGPRFVQQCPASTANLSRAGSGGAPPAYYGNVTSWPQGSGNHPSNGMSNAMEAYLRDRNDPYGYSNGPSRRHYPQR</sequence>
<accession>F9X1A6</accession>
<reference evidence="2 3" key="1">
    <citation type="journal article" date="2011" name="PLoS Genet.">
        <title>Finished genome of the fungal wheat pathogen Mycosphaerella graminicola reveals dispensome structure, chromosome plasticity, and stealth pathogenesis.</title>
        <authorList>
            <person name="Goodwin S.B."/>
            <person name="Ben M'barek S."/>
            <person name="Dhillon B."/>
            <person name="Wittenberg A.H.J."/>
            <person name="Crane C.F."/>
            <person name="Hane J.K."/>
            <person name="Foster A.J."/>
            <person name="Van der Lee T.A.J."/>
            <person name="Grimwood J."/>
            <person name="Aerts A."/>
            <person name="Antoniw J."/>
            <person name="Bailey A."/>
            <person name="Bluhm B."/>
            <person name="Bowler J."/>
            <person name="Bristow J."/>
            <person name="van der Burgt A."/>
            <person name="Canto-Canche B."/>
            <person name="Churchill A.C.L."/>
            <person name="Conde-Ferraez L."/>
            <person name="Cools H.J."/>
            <person name="Coutinho P.M."/>
            <person name="Csukai M."/>
            <person name="Dehal P."/>
            <person name="De Wit P."/>
            <person name="Donzelli B."/>
            <person name="van de Geest H.C."/>
            <person name="van Ham R.C.H.J."/>
            <person name="Hammond-Kosack K.E."/>
            <person name="Henrissat B."/>
            <person name="Kilian A."/>
            <person name="Kobayashi A.K."/>
            <person name="Koopmann E."/>
            <person name="Kourmpetis Y."/>
            <person name="Kuzniar A."/>
            <person name="Lindquist E."/>
            <person name="Lombard V."/>
            <person name="Maliepaard C."/>
            <person name="Martins N."/>
            <person name="Mehrabi R."/>
            <person name="Nap J.P.H."/>
            <person name="Ponomarenko A."/>
            <person name="Rudd J.J."/>
            <person name="Salamov A."/>
            <person name="Schmutz J."/>
            <person name="Schouten H.J."/>
            <person name="Shapiro H."/>
            <person name="Stergiopoulos I."/>
            <person name="Torriani S.F.F."/>
            <person name="Tu H."/>
            <person name="de Vries R.P."/>
            <person name="Waalwijk C."/>
            <person name="Ware S.B."/>
            <person name="Wiebenga A."/>
            <person name="Zwiers L.-H."/>
            <person name="Oliver R.P."/>
            <person name="Grigoriev I.V."/>
            <person name="Kema G.H.J."/>
        </authorList>
    </citation>
    <scope>NUCLEOTIDE SEQUENCE [LARGE SCALE GENOMIC DNA]</scope>
    <source>
        <strain evidence="3">CBS 115943 / IPO323</strain>
    </source>
</reference>
<proteinExistence type="predicted"/>
<name>F9X1A6_ZYMTI</name>
<evidence type="ECO:0000313" key="3">
    <source>
        <dbReference type="Proteomes" id="UP000008062"/>
    </source>
</evidence>
<dbReference type="OrthoDB" id="10326085at2759"/>
<feature type="region of interest" description="Disordered" evidence="1">
    <location>
        <begin position="1"/>
        <end position="77"/>
    </location>
</feature>
<organism evidence="2 3">
    <name type="scientific">Zymoseptoria tritici (strain CBS 115943 / IPO323)</name>
    <name type="common">Speckled leaf blotch fungus</name>
    <name type="synonym">Septoria tritici</name>
    <dbReference type="NCBI Taxonomy" id="336722"/>
    <lineage>
        <taxon>Eukaryota</taxon>
        <taxon>Fungi</taxon>
        <taxon>Dikarya</taxon>
        <taxon>Ascomycota</taxon>
        <taxon>Pezizomycotina</taxon>
        <taxon>Dothideomycetes</taxon>
        <taxon>Dothideomycetidae</taxon>
        <taxon>Mycosphaerellales</taxon>
        <taxon>Mycosphaerellaceae</taxon>
        <taxon>Zymoseptoria</taxon>
    </lineage>
</organism>
<keyword evidence="3" id="KW-1185">Reference proteome</keyword>
<feature type="region of interest" description="Disordered" evidence="1">
    <location>
        <begin position="120"/>
        <end position="183"/>
    </location>
</feature>
<dbReference type="KEGG" id="ztr:MYCGRDRAFT_107524"/>
<dbReference type="HOGENOM" id="CLU_1476267_0_0_1"/>
<dbReference type="VEuPathDB" id="FungiDB:ZTRI_1.1542"/>
<dbReference type="GeneID" id="13395361"/>
<dbReference type="RefSeq" id="XP_003857110.1">
    <property type="nucleotide sequence ID" value="XM_003857062.1"/>
</dbReference>
<dbReference type="InParanoid" id="F9X1A6"/>
<dbReference type="Proteomes" id="UP000008062">
    <property type="component" value="Chromosome 1"/>
</dbReference>
<feature type="compositionally biased region" description="Polar residues" evidence="1">
    <location>
        <begin position="27"/>
        <end position="49"/>
    </location>
</feature>
<protein>
    <submittedName>
        <fullName evidence="2">Uncharacterized protein</fullName>
    </submittedName>
</protein>
<dbReference type="AlphaFoldDB" id="F9X1A6"/>